<protein>
    <submittedName>
        <fullName evidence="2">Uncharacterized protein</fullName>
    </submittedName>
</protein>
<dbReference type="InterPro" id="IPR027847">
    <property type="entry name" value="DUF4545"/>
</dbReference>
<dbReference type="AlphaFoldDB" id="A0A286XTU5"/>
<reference evidence="2" key="2">
    <citation type="submission" date="2025-08" db="UniProtKB">
        <authorList>
            <consortium name="Ensembl"/>
        </authorList>
    </citation>
    <scope>IDENTIFICATION</scope>
    <source>
        <strain evidence="2">2N</strain>
    </source>
</reference>
<dbReference type="Ensembl" id="ENSCPOT00000048422.1">
    <property type="protein sequence ID" value="ENSCPOP00000028955.1"/>
    <property type="gene ID" value="ENSCPOG00000027017.2"/>
</dbReference>
<keyword evidence="3" id="KW-1185">Reference proteome</keyword>
<accession>A0A286XTU5</accession>
<dbReference type="Proteomes" id="UP000005447">
    <property type="component" value="Unassembled WGS sequence"/>
</dbReference>
<evidence type="ECO:0000256" key="1">
    <source>
        <dbReference type="SAM" id="MobiDB-lite"/>
    </source>
</evidence>
<sequence length="443" mass="49977">MQRQQKNRLQNVEIGKTLVTPLTFDFRLEFEEATAVPTHKPASQTTADKLCDSKKPKRFISLRREPGPIKSNFEKCNLRPHIVTLDIRNQETPEVEENLKSRSRRPFLYLKDTSEAKHSQHRQGLQRSLRSFLFSPALSNQSHAYEKEKDSTTFIGQRDNKTSKSWHSTGHLEDSGNERRMCPPSASDLRSEENQSAPKDRASTCGSVAKRSLLPLCFEDELRNPNAKVIQVQDDRKPIIFHESQYVQTLLLTKNRFSTHILENEKIHPCKRTNFVLERNCATLKSLDNGAFITLSRPQKTTHTAGRRDGQAKSHETGHRTIKSKLRRKTKDQTPGTGSWSTPHGLPQTLFSPTEKAAANLGVKTGIQERRTAAAKLGGTFSTRKPGSPHKFNAFPPASHLKPLRHKLDLRKLHNATPLDNLLTLAKGKLSGSQDTVYPAILA</sequence>
<name>A0A286XTU5_CAVPO</name>
<dbReference type="Bgee" id="ENSCPOG00000027017">
    <property type="expression patterns" value="Expressed in testis and 7 other cell types or tissues"/>
</dbReference>
<evidence type="ECO:0000313" key="2">
    <source>
        <dbReference type="Ensembl" id="ENSCPOP00000028955.1"/>
    </source>
</evidence>
<feature type="region of interest" description="Disordered" evidence="1">
    <location>
        <begin position="297"/>
        <end position="349"/>
    </location>
</feature>
<dbReference type="GeneTree" id="ENSGT00390000010146"/>
<dbReference type="EMBL" id="AAKN02005132">
    <property type="status" value="NOT_ANNOTATED_CDS"/>
    <property type="molecule type" value="Genomic_DNA"/>
</dbReference>
<feature type="compositionally biased region" description="Basic and acidic residues" evidence="1">
    <location>
        <begin position="170"/>
        <end position="181"/>
    </location>
</feature>
<proteinExistence type="predicted"/>
<dbReference type="PANTHER" id="PTHR36873:SF1">
    <property type="entry name" value="HYPOTHETICAL GENE SUPPORTED BY BC079057"/>
    <property type="match status" value="1"/>
</dbReference>
<dbReference type="EMBL" id="AAKN02005133">
    <property type="status" value="NOT_ANNOTATED_CDS"/>
    <property type="molecule type" value="Genomic_DNA"/>
</dbReference>
<dbReference type="Pfam" id="PF15078">
    <property type="entry name" value="DUF4545"/>
    <property type="match status" value="1"/>
</dbReference>
<reference evidence="3" key="1">
    <citation type="journal article" date="2011" name="Nature">
        <title>A high-resolution map of human evolutionary constraint using 29 mammals.</title>
        <authorList>
            <person name="Lindblad-Toh K."/>
            <person name="Garber M."/>
            <person name="Zuk O."/>
            <person name="Lin M.F."/>
            <person name="Parker B.J."/>
            <person name="Washietl S."/>
            <person name="Kheradpour P."/>
            <person name="Ernst J."/>
            <person name="Jordan G."/>
            <person name="Mauceli E."/>
            <person name="Ward L.D."/>
            <person name="Lowe C.B."/>
            <person name="Holloway A.K."/>
            <person name="Clamp M."/>
            <person name="Gnerre S."/>
            <person name="Alfoldi J."/>
            <person name="Beal K."/>
            <person name="Chang J."/>
            <person name="Clawson H."/>
            <person name="Cuff J."/>
            <person name="Di Palma F."/>
            <person name="Fitzgerald S."/>
            <person name="Flicek P."/>
            <person name="Guttman M."/>
            <person name="Hubisz M.J."/>
            <person name="Jaffe D.B."/>
            <person name="Jungreis I."/>
            <person name="Kent W.J."/>
            <person name="Kostka D."/>
            <person name="Lara M."/>
            <person name="Martins A.L."/>
            <person name="Massingham T."/>
            <person name="Moltke I."/>
            <person name="Raney B.J."/>
            <person name="Rasmussen M.D."/>
            <person name="Robinson J."/>
            <person name="Stark A."/>
            <person name="Vilella A.J."/>
            <person name="Wen J."/>
            <person name="Xie X."/>
            <person name="Zody M.C."/>
            <person name="Baldwin J."/>
            <person name="Bloom T."/>
            <person name="Chin C.W."/>
            <person name="Heiman D."/>
            <person name="Nicol R."/>
            <person name="Nusbaum C."/>
            <person name="Young S."/>
            <person name="Wilkinson J."/>
            <person name="Worley K.C."/>
            <person name="Kovar C.L."/>
            <person name="Muzny D.M."/>
            <person name="Gibbs R.A."/>
            <person name="Cree A."/>
            <person name="Dihn H.H."/>
            <person name="Fowler G."/>
            <person name="Jhangiani S."/>
            <person name="Joshi V."/>
            <person name="Lee S."/>
            <person name="Lewis L.R."/>
            <person name="Nazareth L.V."/>
            <person name="Okwuonu G."/>
            <person name="Santibanez J."/>
            <person name="Warren W.C."/>
            <person name="Mardis E.R."/>
            <person name="Weinstock G.M."/>
            <person name="Wilson R.K."/>
            <person name="Delehaunty K."/>
            <person name="Dooling D."/>
            <person name="Fronik C."/>
            <person name="Fulton L."/>
            <person name="Fulton B."/>
            <person name="Graves T."/>
            <person name="Minx P."/>
            <person name="Sodergren E."/>
            <person name="Birney E."/>
            <person name="Margulies E.H."/>
            <person name="Herrero J."/>
            <person name="Green E.D."/>
            <person name="Haussler D."/>
            <person name="Siepel A."/>
            <person name="Goldman N."/>
            <person name="Pollard K.S."/>
            <person name="Pedersen J.S."/>
            <person name="Lander E.S."/>
            <person name="Kellis M."/>
        </authorList>
    </citation>
    <scope>NUCLEOTIDE SEQUENCE [LARGE SCALE GENOMIC DNA]</scope>
    <source>
        <strain evidence="3">2N</strain>
    </source>
</reference>
<feature type="compositionally biased region" description="Basic residues" evidence="1">
    <location>
        <begin position="320"/>
        <end position="330"/>
    </location>
</feature>
<feature type="compositionally biased region" description="Polar residues" evidence="1">
    <location>
        <begin position="333"/>
        <end position="342"/>
    </location>
</feature>
<dbReference type="VEuPathDB" id="HostDB:ENSCPOG00000027017"/>
<evidence type="ECO:0000313" key="3">
    <source>
        <dbReference type="Proteomes" id="UP000005447"/>
    </source>
</evidence>
<organism evidence="2 3">
    <name type="scientific">Cavia porcellus</name>
    <name type="common">Guinea pig</name>
    <dbReference type="NCBI Taxonomy" id="10141"/>
    <lineage>
        <taxon>Eukaryota</taxon>
        <taxon>Metazoa</taxon>
        <taxon>Chordata</taxon>
        <taxon>Craniata</taxon>
        <taxon>Vertebrata</taxon>
        <taxon>Euteleostomi</taxon>
        <taxon>Mammalia</taxon>
        <taxon>Eutheria</taxon>
        <taxon>Euarchontoglires</taxon>
        <taxon>Glires</taxon>
        <taxon>Rodentia</taxon>
        <taxon>Hystricomorpha</taxon>
        <taxon>Caviidae</taxon>
        <taxon>Cavia</taxon>
    </lineage>
</organism>
<feature type="region of interest" description="Disordered" evidence="1">
    <location>
        <begin position="142"/>
        <end position="203"/>
    </location>
</feature>
<feature type="compositionally biased region" description="Basic and acidic residues" evidence="1">
    <location>
        <begin position="306"/>
        <end position="319"/>
    </location>
</feature>
<gene>
    <name evidence="2" type="primary">CUNH1orf141</name>
</gene>
<feature type="compositionally biased region" description="Basic and acidic residues" evidence="1">
    <location>
        <begin position="189"/>
        <end position="202"/>
    </location>
</feature>
<reference evidence="2" key="3">
    <citation type="submission" date="2025-09" db="UniProtKB">
        <authorList>
            <consortium name="Ensembl"/>
        </authorList>
    </citation>
    <scope>IDENTIFICATION</scope>
    <source>
        <strain evidence="2">2N</strain>
    </source>
</reference>
<dbReference type="PANTHER" id="PTHR36873">
    <property type="entry name" value="HYPOTHETICAL GENE SUPPORTED BY BC079057"/>
    <property type="match status" value="1"/>
</dbReference>